<protein>
    <recommendedName>
        <fullName evidence="4">Secreted protein</fullName>
    </recommendedName>
</protein>
<feature type="signal peptide" evidence="1">
    <location>
        <begin position="1"/>
        <end position="21"/>
    </location>
</feature>
<sequence>MTFARLYRSALVFAFYTFVRGAAKPLYCAASTTFFSKVAYFVATLSGGGGPDGGLFTALNGAIFCFLENGLVQVNTC</sequence>
<dbReference type="EMBL" id="QXFW01002305">
    <property type="protein sequence ID" value="KAE8979911.1"/>
    <property type="molecule type" value="Genomic_DNA"/>
</dbReference>
<evidence type="ECO:0000313" key="3">
    <source>
        <dbReference type="Proteomes" id="UP000460718"/>
    </source>
</evidence>
<evidence type="ECO:0000313" key="2">
    <source>
        <dbReference type="EMBL" id="KAE8979911.1"/>
    </source>
</evidence>
<feature type="chain" id="PRO_5025338597" description="Secreted protein" evidence="1">
    <location>
        <begin position="22"/>
        <end position="77"/>
    </location>
</feature>
<dbReference type="AlphaFoldDB" id="A0A6A3IDA2"/>
<proteinExistence type="predicted"/>
<dbReference type="Proteomes" id="UP000460718">
    <property type="component" value="Unassembled WGS sequence"/>
</dbReference>
<evidence type="ECO:0008006" key="4">
    <source>
        <dbReference type="Google" id="ProtNLM"/>
    </source>
</evidence>
<comment type="caution">
    <text evidence="2">The sequence shown here is derived from an EMBL/GenBank/DDBJ whole genome shotgun (WGS) entry which is preliminary data.</text>
</comment>
<accession>A0A6A3IDA2</accession>
<keyword evidence="1" id="KW-0732">Signal</keyword>
<gene>
    <name evidence="2" type="ORF">PF011_g22656</name>
</gene>
<reference evidence="2 3" key="1">
    <citation type="submission" date="2018-09" db="EMBL/GenBank/DDBJ databases">
        <title>Genomic investigation of the strawberry pathogen Phytophthora fragariae indicates pathogenicity is determined by transcriptional variation in three key races.</title>
        <authorList>
            <person name="Adams T.M."/>
            <person name="Armitage A.D."/>
            <person name="Sobczyk M.K."/>
            <person name="Bates H.J."/>
            <person name="Dunwell J.M."/>
            <person name="Nellist C.F."/>
            <person name="Harrison R.J."/>
        </authorList>
    </citation>
    <scope>NUCLEOTIDE SEQUENCE [LARGE SCALE GENOMIC DNA]</scope>
    <source>
        <strain evidence="2 3">SCRP245</strain>
    </source>
</reference>
<organism evidence="2 3">
    <name type="scientific">Phytophthora fragariae</name>
    <dbReference type="NCBI Taxonomy" id="53985"/>
    <lineage>
        <taxon>Eukaryota</taxon>
        <taxon>Sar</taxon>
        <taxon>Stramenopiles</taxon>
        <taxon>Oomycota</taxon>
        <taxon>Peronosporomycetes</taxon>
        <taxon>Peronosporales</taxon>
        <taxon>Peronosporaceae</taxon>
        <taxon>Phytophthora</taxon>
    </lineage>
</organism>
<name>A0A6A3IDA2_9STRA</name>
<evidence type="ECO:0000256" key="1">
    <source>
        <dbReference type="SAM" id="SignalP"/>
    </source>
</evidence>